<dbReference type="SMART" id="SM00342">
    <property type="entry name" value="HTH_ARAC"/>
    <property type="match status" value="1"/>
</dbReference>
<dbReference type="InterPro" id="IPR003313">
    <property type="entry name" value="AraC-bd"/>
</dbReference>
<dbReference type="InterPro" id="IPR050204">
    <property type="entry name" value="AraC_XylS_family_regulators"/>
</dbReference>
<evidence type="ECO:0000313" key="7">
    <source>
        <dbReference type="Proteomes" id="UP000007844"/>
    </source>
</evidence>
<dbReference type="AlphaFoldDB" id="F3YVA4"/>
<dbReference type="GO" id="GO:0043565">
    <property type="term" value="F:sequence-specific DNA binding"/>
    <property type="evidence" value="ECO:0007669"/>
    <property type="project" value="InterPro"/>
</dbReference>
<keyword evidence="2" id="KW-0238">DNA-binding</keyword>
<reference evidence="6 7" key="1">
    <citation type="journal article" date="2011" name="J. Bacteriol.">
        <title>Genome sequence of the mercury-methylating and pleomorphic Desulfovibrio africanus Strain Walvis Bay.</title>
        <authorList>
            <person name="Brown S.D."/>
            <person name="Wall J.D."/>
            <person name="Kucken A.M."/>
            <person name="Gilmour C.C."/>
            <person name="Podar M."/>
            <person name="Brandt C.C."/>
            <person name="Teshima H."/>
            <person name="Detter J.C."/>
            <person name="Han C.S."/>
            <person name="Land M.L."/>
            <person name="Lucas S."/>
            <person name="Han J."/>
            <person name="Pennacchio L."/>
            <person name="Nolan M."/>
            <person name="Pitluck S."/>
            <person name="Woyke T."/>
            <person name="Goodwin L."/>
            <person name="Palumbo A.V."/>
            <person name="Elias D.A."/>
        </authorList>
    </citation>
    <scope>NUCLEOTIDE SEQUENCE [LARGE SCALE GENOMIC DNA]</scope>
    <source>
        <strain evidence="6 7">Walvis Bay</strain>
    </source>
</reference>
<evidence type="ECO:0000313" key="6">
    <source>
        <dbReference type="EMBL" id="EGJ48422.1"/>
    </source>
</evidence>
<dbReference type="KEGG" id="daf:Desaf_0059"/>
<dbReference type="InterPro" id="IPR037923">
    <property type="entry name" value="HTH-like"/>
</dbReference>
<dbReference type="InterPro" id="IPR009057">
    <property type="entry name" value="Homeodomain-like_sf"/>
</dbReference>
<evidence type="ECO:0000256" key="4">
    <source>
        <dbReference type="ARBA" id="ARBA00023163"/>
    </source>
</evidence>
<proteinExistence type="predicted"/>
<dbReference type="STRING" id="690850.Desaf_0059"/>
<dbReference type="SUPFAM" id="SSF46689">
    <property type="entry name" value="Homeodomain-like"/>
    <property type="match status" value="2"/>
</dbReference>
<feature type="domain" description="HTH araC/xylS-type" evidence="5">
    <location>
        <begin position="173"/>
        <end position="270"/>
    </location>
</feature>
<protein>
    <submittedName>
        <fullName evidence="6">Transcriptional regulator, AraC family</fullName>
    </submittedName>
</protein>
<keyword evidence="4" id="KW-0804">Transcription</keyword>
<dbReference type="Pfam" id="PF02311">
    <property type="entry name" value="AraC_binding"/>
    <property type="match status" value="1"/>
</dbReference>
<dbReference type="HOGENOM" id="CLU_000445_88_16_7"/>
<dbReference type="RefSeq" id="WP_014258299.1">
    <property type="nucleotide sequence ID" value="NC_016629.1"/>
</dbReference>
<dbReference type="PROSITE" id="PS01124">
    <property type="entry name" value="HTH_ARAC_FAMILY_2"/>
    <property type="match status" value="1"/>
</dbReference>
<evidence type="ECO:0000256" key="2">
    <source>
        <dbReference type="ARBA" id="ARBA00023125"/>
    </source>
</evidence>
<organism evidence="6 7">
    <name type="scientific">Desulfocurvibacter africanus subsp. africanus str. Walvis Bay</name>
    <dbReference type="NCBI Taxonomy" id="690850"/>
    <lineage>
        <taxon>Bacteria</taxon>
        <taxon>Pseudomonadati</taxon>
        <taxon>Thermodesulfobacteriota</taxon>
        <taxon>Desulfovibrionia</taxon>
        <taxon>Desulfovibrionales</taxon>
        <taxon>Desulfovibrionaceae</taxon>
        <taxon>Desulfocurvibacter</taxon>
    </lineage>
</organism>
<keyword evidence="3" id="KW-0010">Activator</keyword>
<dbReference type="InterPro" id="IPR020449">
    <property type="entry name" value="Tscrpt_reg_AraC-type_HTH"/>
</dbReference>
<dbReference type="InterPro" id="IPR014710">
    <property type="entry name" value="RmlC-like_jellyroll"/>
</dbReference>
<accession>F3YVA4</accession>
<dbReference type="Proteomes" id="UP000007844">
    <property type="component" value="Chromosome"/>
</dbReference>
<keyword evidence="1" id="KW-0805">Transcription regulation</keyword>
<dbReference type="PANTHER" id="PTHR46796">
    <property type="entry name" value="HTH-TYPE TRANSCRIPTIONAL ACTIVATOR RHAS-RELATED"/>
    <property type="match status" value="1"/>
</dbReference>
<evidence type="ECO:0000259" key="5">
    <source>
        <dbReference type="PROSITE" id="PS01124"/>
    </source>
</evidence>
<dbReference type="Gene3D" id="2.60.120.10">
    <property type="entry name" value="Jelly Rolls"/>
    <property type="match status" value="1"/>
</dbReference>
<evidence type="ECO:0000256" key="1">
    <source>
        <dbReference type="ARBA" id="ARBA00023015"/>
    </source>
</evidence>
<name>F3YVA4_DESAF</name>
<dbReference type="GO" id="GO:0003700">
    <property type="term" value="F:DNA-binding transcription factor activity"/>
    <property type="evidence" value="ECO:0007669"/>
    <property type="project" value="InterPro"/>
</dbReference>
<dbReference type="PROSITE" id="PS00041">
    <property type="entry name" value="HTH_ARAC_FAMILY_1"/>
    <property type="match status" value="1"/>
</dbReference>
<keyword evidence="7" id="KW-1185">Reference proteome</keyword>
<gene>
    <name evidence="6" type="ORF">Desaf_0059</name>
</gene>
<dbReference type="PANTHER" id="PTHR46796:SF2">
    <property type="entry name" value="TRANSCRIPTIONAL REGULATORY PROTEIN"/>
    <property type="match status" value="1"/>
</dbReference>
<dbReference type="PRINTS" id="PR00032">
    <property type="entry name" value="HTHARAC"/>
</dbReference>
<dbReference type="Pfam" id="PF12833">
    <property type="entry name" value="HTH_18"/>
    <property type="match status" value="1"/>
</dbReference>
<dbReference type="Gene3D" id="1.10.10.60">
    <property type="entry name" value="Homeodomain-like"/>
    <property type="match status" value="2"/>
</dbReference>
<dbReference type="InterPro" id="IPR018062">
    <property type="entry name" value="HTH_AraC-typ_CS"/>
</dbReference>
<dbReference type="SUPFAM" id="SSF51215">
    <property type="entry name" value="Regulatory protein AraC"/>
    <property type="match status" value="1"/>
</dbReference>
<sequence length="279" mass="31179">MSESAEFNRLPILGGVEWLRATYVTQTFSRHTHEGYALGVIERGALRFRYRGETLRANAGSINLVIPGEAHDGQADGEQGWSYSMFYLPPEALLEVAGDLAPRPSLPHFRSGVLHDPDLAQDILLAHATVAQAGAPALAGETLVRRMLTAWVERHADGFWRWPRLGDERGAVRRVRQLIHERYREDLHLAELAETARLSPFHLLRVFERETGLTPHVYLVQVRVQSARELLAGPLPLAQVAAEAGFADQSHLTRAFKRRHGLTPGRYRKIVQDSPAAAK</sequence>
<dbReference type="EMBL" id="CP003221">
    <property type="protein sequence ID" value="EGJ48422.1"/>
    <property type="molecule type" value="Genomic_DNA"/>
</dbReference>
<dbReference type="InterPro" id="IPR018060">
    <property type="entry name" value="HTH_AraC"/>
</dbReference>
<evidence type="ECO:0000256" key="3">
    <source>
        <dbReference type="ARBA" id="ARBA00023159"/>
    </source>
</evidence>
<dbReference type="eggNOG" id="COG2207">
    <property type="taxonomic scope" value="Bacteria"/>
</dbReference>